<reference evidence="1" key="1">
    <citation type="submission" date="2020-03" db="EMBL/GenBank/DDBJ databases">
        <title>The deep terrestrial virosphere.</title>
        <authorList>
            <person name="Holmfeldt K."/>
            <person name="Nilsson E."/>
            <person name="Simone D."/>
            <person name="Lopez-Fernandez M."/>
            <person name="Wu X."/>
            <person name="de Brujin I."/>
            <person name="Lundin D."/>
            <person name="Andersson A."/>
            <person name="Bertilsson S."/>
            <person name="Dopson M."/>
        </authorList>
    </citation>
    <scope>NUCLEOTIDE SEQUENCE</scope>
    <source>
        <strain evidence="2">MM415B01374</strain>
        <strain evidence="1">TM448A00646</strain>
        <strain evidence="3">TM448B00781</strain>
    </source>
</reference>
<dbReference type="AlphaFoldDB" id="A0A6H1ZIM9"/>
<protein>
    <submittedName>
        <fullName evidence="1">Uncharacterized protein</fullName>
    </submittedName>
</protein>
<evidence type="ECO:0000313" key="3">
    <source>
        <dbReference type="EMBL" id="QJH96650.1"/>
    </source>
</evidence>
<name>A0A6H1ZIM9_9ZZZZ</name>
<dbReference type="EMBL" id="MT144039">
    <property type="protein sequence ID" value="QJA47332.1"/>
    <property type="molecule type" value="Genomic_DNA"/>
</dbReference>
<organism evidence="1">
    <name type="scientific">viral metagenome</name>
    <dbReference type="NCBI Taxonomy" id="1070528"/>
    <lineage>
        <taxon>unclassified sequences</taxon>
        <taxon>metagenomes</taxon>
        <taxon>organismal metagenomes</taxon>
    </lineage>
</organism>
<evidence type="ECO:0000313" key="2">
    <source>
        <dbReference type="EMBL" id="QJA59048.1"/>
    </source>
</evidence>
<sequence length="99" mass="11031">MYKTTLFEAANASHFIQLGGRDVIRPARIRNRELWVSCGQDDDWIVPDQQIEINDSGESQVQVRSAWGGGAEEQVMRFSVSRPINEGDLTVPGSVIEKA</sequence>
<accession>A0A6H1ZIM9</accession>
<dbReference type="EMBL" id="MT144657">
    <property type="protein sequence ID" value="QJH96650.1"/>
    <property type="molecule type" value="Genomic_DNA"/>
</dbReference>
<proteinExistence type="predicted"/>
<dbReference type="EMBL" id="MT141351">
    <property type="protein sequence ID" value="QJA59048.1"/>
    <property type="molecule type" value="Genomic_DNA"/>
</dbReference>
<evidence type="ECO:0000313" key="1">
    <source>
        <dbReference type="EMBL" id="QJA47332.1"/>
    </source>
</evidence>
<gene>
    <name evidence="2" type="ORF">MM415B01374_0038</name>
    <name evidence="1" type="ORF">TM448A00646_0038</name>
    <name evidence="3" type="ORF">TM448B00781_0038</name>
</gene>